<dbReference type="RefSeq" id="WP_219748530.1">
    <property type="nucleotide sequence ID" value="NZ_JAHXZN010000002.1"/>
</dbReference>
<dbReference type="PANTHER" id="PTHR43102:SF2">
    <property type="entry name" value="GAF DOMAIN-CONTAINING PROTEIN"/>
    <property type="match status" value="1"/>
</dbReference>
<keyword evidence="3" id="KW-1185">Reference proteome</keyword>
<dbReference type="InterPro" id="IPR029016">
    <property type="entry name" value="GAF-like_dom_sf"/>
</dbReference>
<gene>
    <name evidence="2" type="ORF">KZ820_10420</name>
</gene>
<dbReference type="EMBL" id="JAHXZN010000002">
    <property type="protein sequence ID" value="MBW6531150.1"/>
    <property type="molecule type" value="Genomic_DNA"/>
</dbReference>
<dbReference type="InterPro" id="IPR003018">
    <property type="entry name" value="GAF"/>
</dbReference>
<comment type="caution">
    <text evidence="2">The sequence shown here is derived from an EMBL/GenBank/DDBJ whole genome shotgun (WGS) entry which is preliminary data.</text>
</comment>
<evidence type="ECO:0000259" key="1">
    <source>
        <dbReference type="Pfam" id="PF01590"/>
    </source>
</evidence>
<organism evidence="2 3">
    <name type="scientific">Sphingomonas citri</name>
    <dbReference type="NCBI Taxonomy" id="2862499"/>
    <lineage>
        <taxon>Bacteria</taxon>
        <taxon>Pseudomonadati</taxon>
        <taxon>Pseudomonadota</taxon>
        <taxon>Alphaproteobacteria</taxon>
        <taxon>Sphingomonadales</taxon>
        <taxon>Sphingomonadaceae</taxon>
        <taxon>Sphingomonas</taxon>
    </lineage>
</organism>
<reference evidence="2 3" key="1">
    <citation type="submission" date="2021-07" db="EMBL/GenBank/DDBJ databases">
        <title>Sphingomonas sp.</title>
        <authorList>
            <person name="Feng G."/>
            <person name="Li J."/>
            <person name="Pan M."/>
        </authorList>
    </citation>
    <scope>NUCLEOTIDE SEQUENCE [LARGE SCALE GENOMIC DNA]</scope>
    <source>
        <strain evidence="2 3">RRHST34</strain>
    </source>
</reference>
<name>A0ABS7BNH2_9SPHN</name>
<sequence>MARVARADWERLADELDEIAAAAAGLIGTPAALVTIVDERLWVAGRFNSRLHGLERDECVCAHGMAEPESVLCVPDLQADARFARMPIAQGPEAVRFYVGAALVDANGAALGMLCAVDQRPRAAPPEPRCRALQRLARGAAMRLGA</sequence>
<feature type="domain" description="GAF" evidence="1">
    <location>
        <begin position="13"/>
        <end position="143"/>
    </location>
</feature>
<dbReference type="Gene3D" id="3.30.450.40">
    <property type="match status" value="1"/>
</dbReference>
<evidence type="ECO:0000313" key="2">
    <source>
        <dbReference type="EMBL" id="MBW6531150.1"/>
    </source>
</evidence>
<accession>A0ABS7BNH2</accession>
<evidence type="ECO:0000313" key="3">
    <source>
        <dbReference type="Proteomes" id="UP000759103"/>
    </source>
</evidence>
<proteinExistence type="predicted"/>
<dbReference type="SUPFAM" id="SSF55781">
    <property type="entry name" value="GAF domain-like"/>
    <property type="match status" value="1"/>
</dbReference>
<dbReference type="Pfam" id="PF01590">
    <property type="entry name" value="GAF"/>
    <property type="match status" value="1"/>
</dbReference>
<dbReference type="PANTHER" id="PTHR43102">
    <property type="entry name" value="SLR1143 PROTEIN"/>
    <property type="match status" value="1"/>
</dbReference>
<protein>
    <submittedName>
        <fullName evidence="2">GAF domain-containing protein</fullName>
    </submittedName>
</protein>
<dbReference type="Proteomes" id="UP000759103">
    <property type="component" value="Unassembled WGS sequence"/>
</dbReference>